<proteinExistence type="predicted"/>
<evidence type="ECO:0000256" key="1">
    <source>
        <dbReference type="SAM" id="MobiDB-lite"/>
    </source>
</evidence>
<keyword evidence="3" id="KW-0575">Peroxidase</keyword>
<dbReference type="Proteomes" id="UP000464378">
    <property type="component" value="Chromosome"/>
</dbReference>
<evidence type="ECO:0000313" key="4">
    <source>
        <dbReference type="Proteomes" id="UP000464378"/>
    </source>
</evidence>
<dbReference type="EMBL" id="LR586016">
    <property type="protein sequence ID" value="VIP02227.1"/>
    <property type="molecule type" value="Genomic_DNA"/>
</dbReference>
<feature type="region of interest" description="Disordered" evidence="1">
    <location>
        <begin position="22"/>
        <end position="56"/>
    </location>
</feature>
<name>A0A6C2YLI1_9BACT</name>
<organism evidence="3">
    <name type="scientific">Tuwongella immobilis</name>
    <dbReference type="NCBI Taxonomy" id="692036"/>
    <lineage>
        <taxon>Bacteria</taxon>
        <taxon>Pseudomonadati</taxon>
        <taxon>Planctomycetota</taxon>
        <taxon>Planctomycetia</taxon>
        <taxon>Gemmatales</taxon>
        <taxon>Gemmataceae</taxon>
        <taxon>Tuwongella</taxon>
    </lineage>
</organism>
<keyword evidence="3" id="KW-0560">Oxidoreductase</keyword>
<sequence>MRIKFAASLGLGMLLLGWASSQADAPPDSPPMSPPDNPMPMNPNPGAQTRHPLGHAHEGLPLRETGLPIYAPQPDHWLNDLHAALFTQAMVPADVGGVLPGEMRGKNPQEFFIKGWQFAKRKGEDADLTTFGGDVRVSAVIAIDDARRKRLLAGFARISTPEQVQAIPELRSPLRRLMLQWDILSVWWRWESDRKWSYEDSEVRIAAAKSIRALAQPRAVLESLPSGRDELLQQFANHSVPGPAALPYLPPSVLVRDAQSEWVEIDRKASKLFRGDVALRNSRVFLRAGTRDQAAAIVEAAAKKNRPAIPDQTEVALEMTLIGVDPEFNPVVTPVIDEFRIRRLSGPFQIAAANPTSSKDGVDHWVYFRARTQLDATQNLFRFIPDTTQGLFLEYGSAKQTTFGGQCALCHRADINTPTLPRGISTLNWNALPKIATDPKVRIQAVVSEMTRVTEQLRSRVAESK</sequence>
<dbReference type="GO" id="GO:0004601">
    <property type="term" value="F:peroxidase activity"/>
    <property type="evidence" value="ECO:0007669"/>
    <property type="project" value="UniProtKB-KW"/>
</dbReference>
<evidence type="ECO:0000256" key="2">
    <source>
        <dbReference type="SAM" id="SignalP"/>
    </source>
</evidence>
<keyword evidence="4" id="KW-1185">Reference proteome</keyword>
<reference evidence="3" key="1">
    <citation type="submission" date="2019-04" db="EMBL/GenBank/DDBJ databases">
        <authorList>
            <consortium name="Science for Life Laboratories"/>
        </authorList>
    </citation>
    <scope>NUCLEOTIDE SEQUENCE</scope>
    <source>
        <strain evidence="3">MBLW1</strain>
    </source>
</reference>
<evidence type="ECO:0000313" key="3">
    <source>
        <dbReference type="EMBL" id="VIP02227.1"/>
    </source>
</evidence>
<dbReference type="AlphaFoldDB" id="A0A6C2YLI1"/>
<dbReference type="KEGG" id="tim:GMBLW1_17330"/>
<accession>A0A6C2YLI1</accession>
<feature type="signal peptide" evidence="2">
    <location>
        <begin position="1"/>
        <end position="25"/>
    </location>
</feature>
<protein>
    <submittedName>
        <fullName evidence="3">Di-haem cytochrome c peroxidase family protein</fullName>
    </submittedName>
</protein>
<keyword evidence="2" id="KW-0732">Signal</keyword>
<feature type="chain" id="PRO_5036172741" evidence="2">
    <location>
        <begin position="26"/>
        <end position="465"/>
    </location>
</feature>
<dbReference type="RefSeq" id="WP_162657423.1">
    <property type="nucleotide sequence ID" value="NZ_LR593887.1"/>
</dbReference>
<dbReference type="EMBL" id="LR593887">
    <property type="protein sequence ID" value="VTS00768.1"/>
    <property type="molecule type" value="Genomic_DNA"/>
</dbReference>
<feature type="compositionally biased region" description="Pro residues" evidence="1">
    <location>
        <begin position="27"/>
        <end position="43"/>
    </location>
</feature>
<gene>
    <name evidence="3" type="ORF">GMBLW1_17330</name>
</gene>
<dbReference type="InParanoid" id="A0A6C2YLI1"/>